<comment type="caution">
    <text evidence="2">The sequence shown here is derived from an EMBL/GenBank/DDBJ whole genome shotgun (WGS) entry which is preliminary data.</text>
</comment>
<evidence type="ECO:0008006" key="4">
    <source>
        <dbReference type="Google" id="ProtNLM"/>
    </source>
</evidence>
<protein>
    <recommendedName>
        <fullName evidence="4">CU044_5270 family protein</fullName>
    </recommendedName>
</protein>
<sequence>MDELTPQELTQVRTLYDDLPTDPFAKARIEAKMRARTRRRLPWKAGMVALTGAAALAAAIVVAPALRPDEQPKRPPLSGHTILLAAATKAEAASTGEYWHVKRVYTFRSDKLYGKDRNMYRLESSRLVEHWVWAGGRAWTGLKELPARPLDEAAWRRDGAPTEWKVEDGRLSTAEGGSRLTPVPEGGRFMLAGEDLSLEQVKALPTDPAALKERVLQAVRAGVGEESFVADGLPITLASLLYKLPVSPDVWAAAYRVLAGLPTVTVEEGAKDPRSRAGVAVTFPIQHDKPTRGRLIVDPSTSMVLSYEVTHASGGMGQKCEVVLAAGRTDAKPSPPTAE</sequence>
<keyword evidence="1" id="KW-0472">Membrane</keyword>
<dbReference type="NCBIfam" id="NF038083">
    <property type="entry name" value="CU044_5270_fam"/>
    <property type="match status" value="1"/>
</dbReference>
<keyword evidence="3" id="KW-1185">Reference proteome</keyword>
<keyword evidence="1" id="KW-0812">Transmembrane</keyword>
<name>A0A438LY47_9ACTN</name>
<organism evidence="2 3">
    <name type="scientific">Nonomuraea polychroma</name>
    <dbReference type="NCBI Taxonomy" id="46176"/>
    <lineage>
        <taxon>Bacteria</taxon>
        <taxon>Bacillati</taxon>
        <taxon>Actinomycetota</taxon>
        <taxon>Actinomycetes</taxon>
        <taxon>Streptosporangiales</taxon>
        <taxon>Streptosporangiaceae</taxon>
        <taxon>Nonomuraea</taxon>
    </lineage>
</organism>
<evidence type="ECO:0000313" key="3">
    <source>
        <dbReference type="Proteomes" id="UP000284824"/>
    </source>
</evidence>
<dbReference type="InterPro" id="IPR047789">
    <property type="entry name" value="CU044_5270-like"/>
</dbReference>
<gene>
    <name evidence="2" type="ORF">EDD27_0685</name>
</gene>
<accession>A0A438LY47</accession>
<dbReference type="EMBL" id="SAUN01000001">
    <property type="protein sequence ID" value="RVX38381.1"/>
    <property type="molecule type" value="Genomic_DNA"/>
</dbReference>
<keyword evidence="1" id="KW-1133">Transmembrane helix</keyword>
<evidence type="ECO:0000313" key="2">
    <source>
        <dbReference type="EMBL" id="RVX38381.1"/>
    </source>
</evidence>
<proteinExistence type="predicted"/>
<feature type="transmembrane region" description="Helical" evidence="1">
    <location>
        <begin position="41"/>
        <end position="66"/>
    </location>
</feature>
<dbReference type="AlphaFoldDB" id="A0A438LY47"/>
<dbReference type="RefSeq" id="WP_206641212.1">
    <property type="nucleotide sequence ID" value="NZ_SAUN01000001.1"/>
</dbReference>
<evidence type="ECO:0000256" key="1">
    <source>
        <dbReference type="SAM" id="Phobius"/>
    </source>
</evidence>
<dbReference type="Proteomes" id="UP000284824">
    <property type="component" value="Unassembled WGS sequence"/>
</dbReference>
<reference evidence="2 3" key="1">
    <citation type="submission" date="2019-01" db="EMBL/GenBank/DDBJ databases">
        <title>Sequencing the genomes of 1000 actinobacteria strains.</title>
        <authorList>
            <person name="Klenk H.-P."/>
        </authorList>
    </citation>
    <scope>NUCLEOTIDE SEQUENCE [LARGE SCALE GENOMIC DNA]</scope>
    <source>
        <strain evidence="2 3">DSM 43925</strain>
    </source>
</reference>